<dbReference type="AlphaFoldDB" id="A0A919UKK4"/>
<evidence type="ECO:0000259" key="6">
    <source>
        <dbReference type="Pfam" id="PF13186"/>
    </source>
</evidence>
<dbReference type="SFLD" id="SFLDG01386">
    <property type="entry name" value="main_SPASM_domain-containing"/>
    <property type="match status" value="1"/>
</dbReference>
<reference evidence="7" key="1">
    <citation type="submission" date="2021-01" db="EMBL/GenBank/DDBJ databases">
        <title>Whole genome shotgun sequence of Acrocarpospora phusangensis NBRC 108782.</title>
        <authorList>
            <person name="Komaki H."/>
            <person name="Tamura T."/>
        </authorList>
    </citation>
    <scope>NUCLEOTIDE SEQUENCE</scope>
    <source>
        <strain evidence="7">NBRC 108782</strain>
    </source>
</reference>
<dbReference type="Proteomes" id="UP000640052">
    <property type="component" value="Unassembled WGS sequence"/>
</dbReference>
<dbReference type="SFLD" id="SFLDG01067">
    <property type="entry name" value="SPASM/twitch_domain_containing"/>
    <property type="match status" value="1"/>
</dbReference>
<dbReference type="GO" id="GO:0046872">
    <property type="term" value="F:metal ion binding"/>
    <property type="evidence" value="ECO:0007669"/>
    <property type="project" value="UniProtKB-KW"/>
</dbReference>
<keyword evidence="8" id="KW-1185">Reference proteome</keyword>
<evidence type="ECO:0008006" key="9">
    <source>
        <dbReference type="Google" id="ProtNLM"/>
    </source>
</evidence>
<dbReference type="PANTHER" id="PTHR11228">
    <property type="entry name" value="RADICAL SAM DOMAIN PROTEIN"/>
    <property type="match status" value="1"/>
</dbReference>
<dbReference type="GO" id="GO:0051536">
    <property type="term" value="F:iron-sulfur cluster binding"/>
    <property type="evidence" value="ECO:0007669"/>
    <property type="project" value="UniProtKB-KW"/>
</dbReference>
<dbReference type="SFLD" id="SFLDF00365">
    <property type="entry name" value="thuricin_CD_(TrnCD-like)"/>
    <property type="match status" value="1"/>
</dbReference>
<comment type="caution">
    <text evidence="7">The sequence shown here is derived from an EMBL/GenBank/DDBJ whole genome shotgun (WGS) entry which is preliminary data.</text>
</comment>
<dbReference type="EMBL" id="BOOA01000025">
    <property type="protein sequence ID" value="GIH25114.1"/>
    <property type="molecule type" value="Genomic_DNA"/>
</dbReference>
<dbReference type="Gene3D" id="3.20.20.70">
    <property type="entry name" value="Aldolase class I"/>
    <property type="match status" value="1"/>
</dbReference>
<dbReference type="CDD" id="cd01335">
    <property type="entry name" value="Radical_SAM"/>
    <property type="match status" value="1"/>
</dbReference>
<evidence type="ECO:0000313" key="7">
    <source>
        <dbReference type="EMBL" id="GIH25114.1"/>
    </source>
</evidence>
<feature type="domain" description="4Fe4S-binding SPASM" evidence="6">
    <location>
        <begin position="206"/>
        <end position="268"/>
    </location>
</feature>
<evidence type="ECO:0000256" key="2">
    <source>
        <dbReference type="ARBA" id="ARBA00022723"/>
    </source>
</evidence>
<sequence>MTVLHESATHSALTGWHVALELTGRCQLACVHCYADSGPTVSHGSMTGDDWCHLISDAAALGARVQFIGGEPTLHPEFARILAHTVEVGVPVEVFTNLYRIREPWWDVLARPGVSLATSYYSDDASEHARITGRADGYARTRANIIRAVGLGIPVRASVVHVLPGQRVEQARAELDALGVTGIRVDQLRGIGRGRPGGRADPSQLCGRCGDHRVAVSPTGQITPCVMAHWMVAGDVRAEPLSRIVAGLTWREWLAHVPAQARVCGPECAPASDGNDCAPAQQVDGE</sequence>
<evidence type="ECO:0000256" key="3">
    <source>
        <dbReference type="ARBA" id="ARBA00023004"/>
    </source>
</evidence>
<evidence type="ECO:0000313" key="8">
    <source>
        <dbReference type="Proteomes" id="UP000640052"/>
    </source>
</evidence>
<gene>
    <name evidence="7" type="ORF">Aph01nite_34240</name>
</gene>
<protein>
    <recommendedName>
        <fullName evidence="9">Radical SAM protein</fullName>
    </recommendedName>
</protein>
<evidence type="ECO:0000259" key="5">
    <source>
        <dbReference type="Pfam" id="PF04055"/>
    </source>
</evidence>
<proteinExistence type="predicted"/>
<dbReference type="InterPro" id="IPR007197">
    <property type="entry name" value="rSAM"/>
</dbReference>
<dbReference type="PANTHER" id="PTHR11228:SF7">
    <property type="entry name" value="PQQA PEPTIDE CYCLASE"/>
    <property type="match status" value="1"/>
</dbReference>
<keyword evidence="3" id="KW-0408">Iron</keyword>
<dbReference type="GO" id="GO:0003824">
    <property type="term" value="F:catalytic activity"/>
    <property type="evidence" value="ECO:0007669"/>
    <property type="project" value="InterPro"/>
</dbReference>
<accession>A0A919UKK4</accession>
<dbReference type="InterPro" id="IPR058240">
    <property type="entry name" value="rSAM_sf"/>
</dbReference>
<dbReference type="InterPro" id="IPR023885">
    <property type="entry name" value="4Fe4S-binding_SPASM_dom"/>
</dbReference>
<dbReference type="Pfam" id="PF04055">
    <property type="entry name" value="Radical_SAM"/>
    <property type="match status" value="1"/>
</dbReference>
<dbReference type="RefSeq" id="WP_204041843.1">
    <property type="nucleotide sequence ID" value="NZ_BOOA01000025.1"/>
</dbReference>
<dbReference type="InterPro" id="IPR013785">
    <property type="entry name" value="Aldolase_TIM"/>
</dbReference>
<dbReference type="SFLD" id="SFLDS00029">
    <property type="entry name" value="Radical_SAM"/>
    <property type="match status" value="1"/>
</dbReference>
<name>A0A919UKK4_9ACTN</name>
<dbReference type="Pfam" id="PF13186">
    <property type="entry name" value="SPASM"/>
    <property type="match status" value="1"/>
</dbReference>
<dbReference type="InterPro" id="IPR050377">
    <property type="entry name" value="Radical_SAM_PqqE_MftC-like"/>
</dbReference>
<evidence type="ECO:0000256" key="1">
    <source>
        <dbReference type="ARBA" id="ARBA00022691"/>
    </source>
</evidence>
<keyword evidence="1" id="KW-0949">S-adenosyl-L-methionine</keyword>
<dbReference type="SUPFAM" id="SSF102114">
    <property type="entry name" value="Radical SAM enzymes"/>
    <property type="match status" value="1"/>
</dbReference>
<organism evidence="7 8">
    <name type="scientific">Acrocarpospora phusangensis</name>
    <dbReference type="NCBI Taxonomy" id="1070424"/>
    <lineage>
        <taxon>Bacteria</taxon>
        <taxon>Bacillati</taxon>
        <taxon>Actinomycetota</taxon>
        <taxon>Actinomycetes</taxon>
        <taxon>Streptosporangiales</taxon>
        <taxon>Streptosporangiaceae</taxon>
        <taxon>Acrocarpospora</taxon>
    </lineage>
</organism>
<keyword evidence="4" id="KW-0411">Iron-sulfur</keyword>
<feature type="domain" description="Radical SAM core" evidence="5">
    <location>
        <begin position="21"/>
        <end position="171"/>
    </location>
</feature>
<dbReference type="SFLD" id="SFLDG01216">
    <property type="entry name" value="thioether_bond_formation_requi"/>
    <property type="match status" value="1"/>
</dbReference>
<keyword evidence="2" id="KW-0479">Metal-binding</keyword>
<evidence type="ECO:0000256" key="4">
    <source>
        <dbReference type="ARBA" id="ARBA00023014"/>
    </source>
</evidence>